<dbReference type="Proteomes" id="UP000886251">
    <property type="component" value="Unassembled WGS sequence"/>
</dbReference>
<gene>
    <name evidence="1" type="ORF">ENI96_15030</name>
</gene>
<proteinExistence type="predicted"/>
<comment type="caution">
    <text evidence="1">The sequence shown here is derived from an EMBL/GenBank/DDBJ whole genome shotgun (WGS) entry which is preliminary data.</text>
</comment>
<name>A0A831RS21_9GAMM</name>
<evidence type="ECO:0008006" key="2">
    <source>
        <dbReference type="Google" id="ProtNLM"/>
    </source>
</evidence>
<reference evidence="1" key="1">
    <citation type="journal article" date="2020" name="mSystems">
        <title>Genome- and Community-Level Interaction Insights into Carbon Utilization and Element Cycling Functions of Hydrothermarchaeota in Hydrothermal Sediment.</title>
        <authorList>
            <person name="Zhou Z."/>
            <person name="Liu Y."/>
            <person name="Xu W."/>
            <person name="Pan J."/>
            <person name="Luo Z.H."/>
            <person name="Li M."/>
        </authorList>
    </citation>
    <scope>NUCLEOTIDE SEQUENCE [LARGE SCALE GENOMIC DNA]</scope>
    <source>
        <strain evidence="1">HyVt-443</strain>
    </source>
</reference>
<organism evidence="1">
    <name type="scientific">Sedimenticola thiotaurini</name>
    <dbReference type="NCBI Taxonomy" id="1543721"/>
    <lineage>
        <taxon>Bacteria</taxon>
        <taxon>Pseudomonadati</taxon>
        <taxon>Pseudomonadota</taxon>
        <taxon>Gammaproteobacteria</taxon>
        <taxon>Chromatiales</taxon>
        <taxon>Sedimenticolaceae</taxon>
        <taxon>Sedimenticola</taxon>
    </lineage>
</organism>
<protein>
    <recommendedName>
        <fullName evidence="2">Lipoprotein SmpA/OmlA domain-containing protein</fullName>
    </recommendedName>
</protein>
<dbReference type="EMBL" id="DRKP01000189">
    <property type="protein sequence ID" value="HEB97734.1"/>
    <property type="molecule type" value="Genomic_DNA"/>
</dbReference>
<accession>A0A831RS21</accession>
<dbReference type="AlphaFoldDB" id="A0A831RS21"/>
<evidence type="ECO:0000313" key="1">
    <source>
        <dbReference type="EMBL" id="HEB97734.1"/>
    </source>
</evidence>
<sequence length="84" mass="9413">MLVAPSAPAEVLLLKQAIEQEPVNGPGGVPRPTRGLTMEQVRQRFGAPVKELPWVGDPPITRWVYDRFTVYFEGNRVINSVVNR</sequence>